<dbReference type="InterPro" id="IPR001254">
    <property type="entry name" value="Trypsin_dom"/>
</dbReference>
<dbReference type="SMART" id="SM00020">
    <property type="entry name" value="Tryp_SPc"/>
    <property type="match status" value="1"/>
</dbReference>
<evidence type="ECO:0000313" key="5">
    <source>
        <dbReference type="Proteomes" id="UP000298663"/>
    </source>
</evidence>
<feature type="domain" description="Peptidase S1" evidence="3">
    <location>
        <begin position="28"/>
        <end position="265"/>
    </location>
</feature>
<dbReference type="EMBL" id="AZBU02000010">
    <property type="protein sequence ID" value="TKR62630.1"/>
    <property type="molecule type" value="Genomic_DNA"/>
</dbReference>
<dbReference type="GO" id="GO:0006508">
    <property type="term" value="P:proteolysis"/>
    <property type="evidence" value="ECO:0007669"/>
    <property type="project" value="InterPro"/>
</dbReference>
<dbReference type="InterPro" id="IPR009003">
    <property type="entry name" value="Peptidase_S1_PA"/>
</dbReference>
<feature type="chain" id="PRO_5020388783" description="Peptidase S1 domain-containing protein" evidence="2">
    <location>
        <begin position="18"/>
        <end position="267"/>
    </location>
</feature>
<name>A0A4U5M1S9_STECR</name>
<dbReference type="GO" id="GO:0004252">
    <property type="term" value="F:serine-type endopeptidase activity"/>
    <property type="evidence" value="ECO:0007669"/>
    <property type="project" value="InterPro"/>
</dbReference>
<gene>
    <name evidence="4" type="ORF">L596_026559</name>
</gene>
<keyword evidence="5" id="KW-1185">Reference proteome</keyword>
<dbReference type="AlphaFoldDB" id="A0A4U5M1S9"/>
<organism evidence="4 5">
    <name type="scientific">Steinernema carpocapsae</name>
    <name type="common">Entomopathogenic nematode</name>
    <dbReference type="NCBI Taxonomy" id="34508"/>
    <lineage>
        <taxon>Eukaryota</taxon>
        <taxon>Metazoa</taxon>
        <taxon>Ecdysozoa</taxon>
        <taxon>Nematoda</taxon>
        <taxon>Chromadorea</taxon>
        <taxon>Rhabditida</taxon>
        <taxon>Tylenchina</taxon>
        <taxon>Panagrolaimomorpha</taxon>
        <taxon>Strongyloidoidea</taxon>
        <taxon>Steinernematidae</taxon>
        <taxon>Steinernema</taxon>
    </lineage>
</organism>
<comment type="caution">
    <text evidence="4">The sequence shown here is derived from an EMBL/GenBank/DDBJ whole genome shotgun (WGS) entry which is preliminary data.</text>
</comment>
<evidence type="ECO:0000256" key="1">
    <source>
        <dbReference type="ARBA" id="ARBA00023157"/>
    </source>
</evidence>
<protein>
    <recommendedName>
        <fullName evidence="3">Peptidase S1 domain-containing protein</fullName>
    </recommendedName>
</protein>
<reference evidence="4 5" key="2">
    <citation type="journal article" date="2019" name="G3 (Bethesda)">
        <title>Hybrid Assembly of the Genome of the Entomopathogenic Nematode Steinernema carpocapsae Identifies the X-Chromosome.</title>
        <authorList>
            <person name="Serra L."/>
            <person name="Macchietto M."/>
            <person name="Macias-Munoz A."/>
            <person name="McGill C.J."/>
            <person name="Rodriguez I.M."/>
            <person name="Rodriguez B."/>
            <person name="Murad R."/>
            <person name="Mortazavi A."/>
        </authorList>
    </citation>
    <scope>NUCLEOTIDE SEQUENCE [LARGE SCALE GENOMIC DNA]</scope>
    <source>
        <strain evidence="4 5">ALL</strain>
    </source>
</reference>
<dbReference type="InterPro" id="IPR043504">
    <property type="entry name" value="Peptidase_S1_PA_chymotrypsin"/>
</dbReference>
<dbReference type="Gene3D" id="2.40.10.10">
    <property type="entry name" value="Trypsin-like serine proteases"/>
    <property type="match status" value="1"/>
</dbReference>
<dbReference type="Pfam" id="PF00089">
    <property type="entry name" value="Trypsin"/>
    <property type="match status" value="1"/>
</dbReference>
<evidence type="ECO:0000313" key="4">
    <source>
        <dbReference type="EMBL" id="TKR62630.1"/>
    </source>
</evidence>
<keyword evidence="2" id="KW-0732">Signal</keyword>
<accession>A0A4U5M1S9</accession>
<dbReference type="PANTHER" id="PTHR24250:SF27">
    <property type="entry name" value="ELASTASE 2 LIKE"/>
    <property type="match status" value="1"/>
</dbReference>
<feature type="signal peptide" evidence="2">
    <location>
        <begin position="1"/>
        <end position="17"/>
    </location>
</feature>
<dbReference type="SUPFAM" id="SSF50494">
    <property type="entry name" value="Trypsin-like serine proteases"/>
    <property type="match status" value="1"/>
</dbReference>
<dbReference type="PROSITE" id="PS50240">
    <property type="entry name" value="TRYPSIN_DOM"/>
    <property type="match status" value="1"/>
</dbReference>
<dbReference type="OrthoDB" id="8440449at2759"/>
<evidence type="ECO:0000259" key="3">
    <source>
        <dbReference type="PROSITE" id="PS50240"/>
    </source>
</evidence>
<reference evidence="4 5" key="1">
    <citation type="journal article" date="2015" name="Genome Biol.">
        <title>Comparative genomics of Steinernema reveals deeply conserved gene regulatory networks.</title>
        <authorList>
            <person name="Dillman A.R."/>
            <person name="Macchietto M."/>
            <person name="Porter C.F."/>
            <person name="Rogers A."/>
            <person name="Williams B."/>
            <person name="Antoshechkin I."/>
            <person name="Lee M.M."/>
            <person name="Goodwin Z."/>
            <person name="Lu X."/>
            <person name="Lewis E.E."/>
            <person name="Goodrich-Blair H."/>
            <person name="Stock S.P."/>
            <person name="Adams B.J."/>
            <person name="Sternberg P.W."/>
            <person name="Mortazavi A."/>
        </authorList>
    </citation>
    <scope>NUCLEOTIDE SEQUENCE [LARGE SCALE GENOMIC DNA]</scope>
    <source>
        <strain evidence="4 5">ALL</strain>
    </source>
</reference>
<dbReference type="Proteomes" id="UP000298663">
    <property type="component" value="Unassembled WGS sequence"/>
</dbReference>
<dbReference type="PANTHER" id="PTHR24250">
    <property type="entry name" value="CHYMOTRYPSIN-RELATED"/>
    <property type="match status" value="1"/>
</dbReference>
<dbReference type="STRING" id="34508.A0A4U5M1S9"/>
<sequence>MGRLLLFCGALLGFALGASLKDVPSQLISSGTPAKRGEFPFYAYLEIAVNGTSGETRKCGASILSDRFLLTIFSCGLNATIGPDSASTAYVNVVDKRKLQDPRVQSFKFKKVTLRTAFSHDAVYCAVIELDKPIRFNRDVQPIVIARDVEKYTQEGQFGTLVGMGGTFALLQYARLQITNPDKCQMAYGYDYPLGKDSFCAGYGRSGAQEGDQGSPFIVSLGREQVQIGFVDQFLEKNNRSENPGTFVKTSGCDKLHELTRNTFKCI</sequence>
<keyword evidence="1" id="KW-1015">Disulfide bond</keyword>
<proteinExistence type="predicted"/>
<evidence type="ECO:0000256" key="2">
    <source>
        <dbReference type="SAM" id="SignalP"/>
    </source>
</evidence>